<name>A0A8J2KFP8_9HEXA</name>
<dbReference type="EMBL" id="CAJVCH010120425">
    <property type="protein sequence ID" value="CAG7725319.1"/>
    <property type="molecule type" value="Genomic_DNA"/>
</dbReference>
<gene>
    <name evidence="1" type="ORF">AFUS01_LOCUS14283</name>
</gene>
<protein>
    <submittedName>
        <fullName evidence="1">Uncharacterized protein</fullName>
    </submittedName>
</protein>
<organism evidence="1 2">
    <name type="scientific">Allacma fusca</name>
    <dbReference type="NCBI Taxonomy" id="39272"/>
    <lineage>
        <taxon>Eukaryota</taxon>
        <taxon>Metazoa</taxon>
        <taxon>Ecdysozoa</taxon>
        <taxon>Arthropoda</taxon>
        <taxon>Hexapoda</taxon>
        <taxon>Collembola</taxon>
        <taxon>Symphypleona</taxon>
        <taxon>Sminthuridae</taxon>
        <taxon>Allacma</taxon>
    </lineage>
</organism>
<reference evidence="1" key="1">
    <citation type="submission" date="2021-06" db="EMBL/GenBank/DDBJ databases">
        <authorList>
            <person name="Hodson N. C."/>
            <person name="Mongue J. A."/>
            <person name="Jaron S. K."/>
        </authorList>
    </citation>
    <scope>NUCLEOTIDE SEQUENCE</scope>
</reference>
<keyword evidence="2" id="KW-1185">Reference proteome</keyword>
<dbReference type="AlphaFoldDB" id="A0A8J2KFP8"/>
<sequence length="58" mass="7002">MDFKKLEVLKFGTQFRVSPDMIRYCHPRIRELKQIELHWNSSLSAPLFRDFVGHLEKI</sequence>
<proteinExistence type="predicted"/>
<comment type="caution">
    <text evidence="1">The sequence shown here is derived from an EMBL/GenBank/DDBJ whole genome shotgun (WGS) entry which is preliminary data.</text>
</comment>
<evidence type="ECO:0000313" key="2">
    <source>
        <dbReference type="Proteomes" id="UP000708208"/>
    </source>
</evidence>
<evidence type="ECO:0000313" key="1">
    <source>
        <dbReference type="EMBL" id="CAG7725319.1"/>
    </source>
</evidence>
<dbReference type="Proteomes" id="UP000708208">
    <property type="component" value="Unassembled WGS sequence"/>
</dbReference>
<feature type="non-terminal residue" evidence="1">
    <location>
        <position position="1"/>
    </location>
</feature>
<accession>A0A8J2KFP8</accession>